<gene>
    <name evidence="1" type="ORF">EAH80_06430</name>
</gene>
<name>A0A502EDD3_9MYCO</name>
<protein>
    <submittedName>
        <fullName evidence="1">Uncharacterized protein</fullName>
    </submittedName>
</protein>
<sequence length="99" mass="11026">MEYRLALLRVESIQELIRLGRDRHIGIKLTADRRHRGAAAILGFARTRPLVAHSIPCSTSMDDFFTGTGLRCPWSSCFPRAPRSASAIRGSSLVRPEYG</sequence>
<evidence type="ECO:0000313" key="1">
    <source>
        <dbReference type="EMBL" id="TPG35703.1"/>
    </source>
</evidence>
<evidence type="ECO:0000313" key="2">
    <source>
        <dbReference type="Proteomes" id="UP000320095"/>
    </source>
</evidence>
<proteinExistence type="predicted"/>
<dbReference type="Proteomes" id="UP000320095">
    <property type="component" value="Unassembled WGS sequence"/>
</dbReference>
<keyword evidence="2" id="KW-1185">Reference proteome</keyword>
<dbReference type="AlphaFoldDB" id="A0A502EDD3"/>
<reference evidence="1 2" key="1">
    <citation type="journal article" date="2019" name="Environ. Microbiol.">
        <title>Species interactions and distinct microbial communities in high Arctic permafrost affected cryosols are associated with the CH4 and CO2 gas fluxes.</title>
        <authorList>
            <person name="Altshuler I."/>
            <person name="Hamel J."/>
            <person name="Turney S."/>
            <person name="Magnuson E."/>
            <person name="Levesque R."/>
            <person name="Greer C."/>
            <person name="Whyte L.G."/>
        </authorList>
    </citation>
    <scope>NUCLEOTIDE SEQUENCE [LARGE SCALE GENOMIC DNA]</scope>
    <source>
        <strain evidence="1 2">S5.20</strain>
    </source>
</reference>
<comment type="caution">
    <text evidence="1">The sequence shown here is derived from an EMBL/GenBank/DDBJ whole genome shotgun (WGS) entry which is preliminary data.</text>
</comment>
<organism evidence="1 2">
    <name type="scientific">Mycolicibacterium hodleri</name>
    <dbReference type="NCBI Taxonomy" id="49897"/>
    <lineage>
        <taxon>Bacteria</taxon>
        <taxon>Bacillati</taxon>
        <taxon>Actinomycetota</taxon>
        <taxon>Actinomycetes</taxon>
        <taxon>Mycobacteriales</taxon>
        <taxon>Mycobacteriaceae</taxon>
        <taxon>Mycolicibacterium</taxon>
    </lineage>
</organism>
<dbReference type="EMBL" id="RCZG01000002">
    <property type="protein sequence ID" value="TPG35703.1"/>
    <property type="molecule type" value="Genomic_DNA"/>
</dbReference>
<accession>A0A502EDD3</accession>